<proteinExistence type="predicted"/>
<dbReference type="EMBL" id="LAYZ01000004">
    <property type="protein sequence ID" value="KKK34545.1"/>
    <property type="molecule type" value="Genomic_DNA"/>
</dbReference>
<dbReference type="PANTHER" id="PTHR41271:SF1">
    <property type="entry name" value="DUF402 DOMAIN-CONTAINING PROTEIN"/>
    <property type="match status" value="1"/>
</dbReference>
<dbReference type="OrthoDB" id="2002222at2"/>
<gene>
    <name evidence="2" type="ORF">WN59_07400</name>
</gene>
<dbReference type="RefSeq" id="WP_046515135.1">
    <property type="nucleotide sequence ID" value="NZ_LAYZ01000004.1"/>
</dbReference>
<keyword evidence="3" id="KW-1185">Reference proteome</keyword>
<dbReference type="PANTHER" id="PTHR41271">
    <property type="entry name" value="DUF402 DOMAIN-CONTAINING PROTEIN"/>
    <property type="match status" value="1"/>
</dbReference>
<dbReference type="InterPro" id="IPR035930">
    <property type="entry name" value="FomD-like_sf"/>
</dbReference>
<dbReference type="InterPro" id="IPR007295">
    <property type="entry name" value="DUF402"/>
</dbReference>
<protein>
    <recommendedName>
        <fullName evidence="1">DUF402 domain-containing protein</fullName>
    </recommendedName>
</protein>
<organism evidence="2 3">
    <name type="scientific">Salinicoccus sediminis</name>
    <dbReference type="NCBI Taxonomy" id="1432562"/>
    <lineage>
        <taxon>Bacteria</taxon>
        <taxon>Bacillati</taxon>
        <taxon>Bacillota</taxon>
        <taxon>Bacilli</taxon>
        <taxon>Bacillales</taxon>
        <taxon>Staphylococcaceae</taxon>
        <taxon>Salinicoccus</taxon>
    </lineage>
</organism>
<dbReference type="SUPFAM" id="SSF159234">
    <property type="entry name" value="FomD-like"/>
    <property type="match status" value="1"/>
</dbReference>
<evidence type="ECO:0000313" key="3">
    <source>
        <dbReference type="Proteomes" id="UP000034287"/>
    </source>
</evidence>
<comment type="caution">
    <text evidence="2">The sequence shown here is derived from an EMBL/GenBank/DDBJ whole genome shotgun (WGS) entry which is preliminary data.</text>
</comment>
<dbReference type="STRING" id="1432562.WN59_07400"/>
<dbReference type="Gene3D" id="2.40.380.10">
    <property type="entry name" value="FomD-like"/>
    <property type="match status" value="1"/>
</dbReference>
<sequence>MKTKYLDKRGWRRLLQSDYHEKIIQYDGEKILTGIIEIKAVRSPLTVPILNQDVLVCDAGFRWLQILPEGRNYSITVMYDKEWNALQYYFDINYKHFLELGKARRQDIYLDVLALPDGQYELVDESDLKRAYKRREVSKEQFDFAYAAANGVMDELERDFGCFERMASHCLEQLDMKR</sequence>
<evidence type="ECO:0000259" key="1">
    <source>
        <dbReference type="Pfam" id="PF04167"/>
    </source>
</evidence>
<dbReference type="AlphaFoldDB" id="A0A0M2SPL2"/>
<feature type="domain" description="DUF402" evidence="1">
    <location>
        <begin position="64"/>
        <end position="158"/>
    </location>
</feature>
<dbReference type="Pfam" id="PF04167">
    <property type="entry name" value="DUF402"/>
    <property type="match status" value="1"/>
</dbReference>
<dbReference type="Proteomes" id="UP000034287">
    <property type="component" value="Unassembled WGS sequence"/>
</dbReference>
<evidence type="ECO:0000313" key="2">
    <source>
        <dbReference type="EMBL" id="KKK34545.1"/>
    </source>
</evidence>
<dbReference type="PATRIC" id="fig|1432562.3.peg.1475"/>
<accession>A0A0M2SPL2</accession>
<reference evidence="2 3" key="1">
    <citation type="submission" date="2015-04" db="EMBL/GenBank/DDBJ databases">
        <title>Taxonomic description and genome sequence of Salinicoccus sediminis sp. nov., a novel hyper halotolerant bacterium isolated from marine sediment.</title>
        <authorList>
            <person name="Mathan Kumar R."/>
            <person name="Kaur G."/>
            <person name="Kumar N."/>
            <person name="Kumar A."/>
            <person name="Singh N.K."/>
            <person name="Kaur N."/>
            <person name="Mayilraj S."/>
        </authorList>
    </citation>
    <scope>NUCLEOTIDE SEQUENCE [LARGE SCALE GENOMIC DNA]</scope>
    <source>
        <strain evidence="2 3">SV-16</strain>
    </source>
</reference>
<name>A0A0M2SPL2_9STAP</name>